<dbReference type="EMBL" id="QGHB01000003">
    <property type="protein sequence ID" value="PWK88371.1"/>
    <property type="molecule type" value="Genomic_DNA"/>
</dbReference>
<dbReference type="AlphaFoldDB" id="A0A316I4I5"/>
<organism evidence="1 2">
    <name type="scientific">Lentzea atacamensis</name>
    <dbReference type="NCBI Taxonomy" id="531938"/>
    <lineage>
        <taxon>Bacteria</taxon>
        <taxon>Bacillati</taxon>
        <taxon>Actinomycetota</taxon>
        <taxon>Actinomycetes</taxon>
        <taxon>Pseudonocardiales</taxon>
        <taxon>Pseudonocardiaceae</taxon>
        <taxon>Lentzea</taxon>
    </lineage>
</organism>
<accession>A0A316I4I5</accession>
<evidence type="ECO:0000313" key="1">
    <source>
        <dbReference type="EMBL" id="PWK88371.1"/>
    </source>
</evidence>
<gene>
    <name evidence="1" type="ORF">C8D88_103567</name>
</gene>
<proteinExistence type="predicted"/>
<name>A0A316I4I5_9PSEU</name>
<comment type="caution">
    <text evidence="1">The sequence shown here is derived from an EMBL/GenBank/DDBJ whole genome shotgun (WGS) entry which is preliminary data.</text>
</comment>
<dbReference type="Proteomes" id="UP000246005">
    <property type="component" value="Unassembled WGS sequence"/>
</dbReference>
<protein>
    <submittedName>
        <fullName evidence="1">Uncharacterized protein</fullName>
    </submittedName>
</protein>
<evidence type="ECO:0000313" key="2">
    <source>
        <dbReference type="Proteomes" id="UP000246005"/>
    </source>
</evidence>
<reference evidence="1 2" key="1">
    <citation type="submission" date="2018-05" db="EMBL/GenBank/DDBJ databases">
        <title>Genomic Encyclopedia of Type Strains, Phase IV (KMG-IV): sequencing the most valuable type-strain genomes for metagenomic binning, comparative biology and taxonomic classification.</title>
        <authorList>
            <person name="Goeker M."/>
        </authorList>
    </citation>
    <scope>NUCLEOTIDE SEQUENCE [LARGE SCALE GENOMIC DNA]</scope>
    <source>
        <strain evidence="1 2">DSM 45480</strain>
    </source>
</reference>
<sequence length="110" mass="11887">MVKQGPGYQTFDVQAYLELAAKGTRWDQLPGNTAYPARKNLLVTTTDPRDSNSAAMYLAITSFVAHGGVVSSQEAENKVLPAVSKMSGGKVFDARSRSLSAAFKEIRGYQ</sequence>
<dbReference type="RefSeq" id="WP_211337287.1">
    <property type="nucleotide sequence ID" value="NZ_QGHB01000003.1"/>
</dbReference>